<reference evidence="1 2" key="1">
    <citation type="submission" date="2015-07" db="EMBL/GenBank/DDBJ databases">
        <authorList>
            <consortium name="Pathogen Informatics"/>
        </authorList>
    </citation>
    <scope>NUCLEOTIDE SEQUENCE [LARGE SCALE GENOMIC DNA]</scope>
    <source>
        <strain evidence="1 2">A316</strain>
    </source>
</reference>
<organism evidence="1 2">
    <name type="scientific">Vibrio cholerae</name>
    <dbReference type="NCBI Taxonomy" id="666"/>
    <lineage>
        <taxon>Bacteria</taxon>
        <taxon>Pseudomonadati</taxon>
        <taxon>Pseudomonadota</taxon>
        <taxon>Gammaproteobacteria</taxon>
        <taxon>Vibrionales</taxon>
        <taxon>Vibrionaceae</taxon>
        <taxon>Vibrio</taxon>
    </lineage>
</organism>
<evidence type="ECO:0000313" key="1">
    <source>
        <dbReference type="EMBL" id="CSD05849.1"/>
    </source>
</evidence>
<proteinExistence type="predicted"/>
<sequence>MTNLFVAIKSIALKVAKAAAAQVKVRPVPMVKAAMISYSKFPKMNTSIFCLKIWRCRISRKTKLTKSPNGKPIAQVFKPRGFPPIFQWCVHCNNL</sequence>
<dbReference type="AlphaFoldDB" id="A0A656ABN9"/>
<gene>
    <name evidence="1" type="ORF">ERS013200_03044</name>
</gene>
<protein>
    <submittedName>
        <fullName evidence="1">Uncharacterized protein</fullName>
    </submittedName>
</protein>
<dbReference type="EMBL" id="CWQY01000024">
    <property type="protein sequence ID" value="CSD05849.1"/>
    <property type="molecule type" value="Genomic_DNA"/>
</dbReference>
<name>A0A656ABN9_VIBCL</name>
<evidence type="ECO:0000313" key="2">
    <source>
        <dbReference type="Proteomes" id="UP000041770"/>
    </source>
</evidence>
<accession>A0A656ABN9</accession>
<dbReference type="Proteomes" id="UP000041770">
    <property type="component" value="Unassembled WGS sequence"/>
</dbReference>